<evidence type="ECO:0000256" key="2">
    <source>
        <dbReference type="ARBA" id="ARBA00022692"/>
    </source>
</evidence>
<dbReference type="OrthoDB" id="5817083at2759"/>
<dbReference type="SUPFAM" id="SSF57850">
    <property type="entry name" value="RING/U-box"/>
    <property type="match status" value="1"/>
</dbReference>
<name>A0A1X2GDU3_9FUNG</name>
<evidence type="ECO:0000313" key="11">
    <source>
        <dbReference type="EMBL" id="ORX51555.1"/>
    </source>
</evidence>
<accession>A0A1X2GDU3</accession>
<protein>
    <recommendedName>
        <fullName evidence="10">RING-CH-type domain-containing protein</fullName>
    </recommendedName>
</protein>
<gene>
    <name evidence="11" type="ORF">DM01DRAFT_1307300</name>
</gene>
<comment type="subcellular location">
    <subcellularLocation>
        <location evidence="1">Membrane</location>
        <topology evidence="1">Multi-pass membrane protein</topology>
    </subcellularLocation>
</comment>
<evidence type="ECO:0000256" key="9">
    <source>
        <dbReference type="SAM" id="Phobius"/>
    </source>
</evidence>
<keyword evidence="3" id="KW-0479">Metal-binding</keyword>
<proteinExistence type="predicted"/>
<keyword evidence="5" id="KW-0862">Zinc</keyword>
<evidence type="ECO:0000313" key="12">
    <source>
        <dbReference type="Proteomes" id="UP000242146"/>
    </source>
</evidence>
<keyword evidence="4" id="KW-0863">Zinc-finger</keyword>
<dbReference type="STRING" id="101127.A0A1X2GDU3"/>
<dbReference type="Proteomes" id="UP000242146">
    <property type="component" value="Unassembled WGS sequence"/>
</dbReference>
<dbReference type="GO" id="GO:0016020">
    <property type="term" value="C:membrane"/>
    <property type="evidence" value="ECO:0007669"/>
    <property type="project" value="UniProtKB-SubCell"/>
</dbReference>
<comment type="caution">
    <text evidence="11">The sequence shown here is derived from an EMBL/GenBank/DDBJ whole genome shotgun (WGS) entry which is preliminary data.</text>
</comment>
<evidence type="ECO:0000256" key="6">
    <source>
        <dbReference type="ARBA" id="ARBA00022989"/>
    </source>
</evidence>
<evidence type="ECO:0000256" key="7">
    <source>
        <dbReference type="ARBA" id="ARBA00023136"/>
    </source>
</evidence>
<evidence type="ECO:0000259" key="10">
    <source>
        <dbReference type="PROSITE" id="PS51292"/>
    </source>
</evidence>
<dbReference type="InterPro" id="IPR013083">
    <property type="entry name" value="Znf_RING/FYVE/PHD"/>
</dbReference>
<keyword evidence="2 9" id="KW-0812">Transmembrane</keyword>
<feature type="compositionally biased region" description="Low complexity" evidence="8">
    <location>
        <begin position="254"/>
        <end position="267"/>
    </location>
</feature>
<evidence type="ECO:0000256" key="4">
    <source>
        <dbReference type="ARBA" id="ARBA00022771"/>
    </source>
</evidence>
<organism evidence="11 12">
    <name type="scientific">Hesseltinella vesiculosa</name>
    <dbReference type="NCBI Taxonomy" id="101127"/>
    <lineage>
        <taxon>Eukaryota</taxon>
        <taxon>Fungi</taxon>
        <taxon>Fungi incertae sedis</taxon>
        <taxon>Mucoromycota</taxon>
        <taxon>Mucoromycotina</taxon>
        <taxon>Mucoromycetes</taxon>
        <taxon>Mucorales</taxon>
        <taxon>Cunninghamellaceae</taxon>
        <taxon>Hesseltinella</taxon>
    </lineage>
</organism>
<dbReference type="AlphaFoldDB" id="A0A1X2GDU3"/>
<evidence type="ECO:0000256" key="5">
    <source>
        <dbReference type="ARBA" id="ARBA00022833"/>
    </source>
</evidence>
<feature type="domain" description="RING-CH-type" evidence="10">
    <location>
        <begin position="26"/>
        <end position="91"/>
    </location>
</feature>
<evidence type="ECO:0000256" key="1">
    <source>
        <dbReference type="ARBA" id="ARBA00004141"/>
    </source>
</evidence>
<feature type="compositionally biased region" description="Basic and acidic residues" evidence="8">
    <location>
        <begin position="268"/>
        <end position="277"/>
    </location>
</feature>
<feature type="transmembrane region" description="Helical" evidence="9">
    <location>
        <begin position="154"/>
        <end position="173"/>
    </location>
</feature>
<dbReference type="SMART" id="SM00744">
    <property type="entry name" value="RINGv"/>
    <property type="match status" value="1"/>
</dbReference>
<evidence type="ECO:0000256" key="3">
    <source>
        <dbReference type="ARBA" id="ARBA00022723"/>
    </source>
</evidence>
<keyword evidence="6 9" id="KW-1133">Transmembrane helix</keyword>
<dbReference type="PROSITE" id="PS51292">
    <property type="entry name" value="ZF_RING_CH"/>
    <property type="match status" value="1"/>
</dbReference>
<dbReference type="GO" id="GO:0008270">
    <property type="term" value="F:zinc ion binding"/>
    <property type="evidence" value="ECO:0007669"/>
    <property type="project" value="UniProtKB-KW"/>
</dbReference>
<feature type="region of interest" description="Disordered" evidence="8">
    <location>
        <begin position="254"/>
        <end position="277"/>
    </location>
</feature>
<dbReference type="EMBL" id="MCGT01000020">
    <property type="protein sequence ID" value="ORX51555.1"/>
    <property type="molecule type" value="Genomic_DNA"/>
</dbReference>
<feature type="transmembrane region" description="Helical" evidence="9">
    <location>
        <begin position="114"/>
        <end position="134"/>
    </location>
</feature>
<dbReference type="PANTHER" id="PTHR46283">
    <property type="entry name" value="E3 UBIQUITIN-PROTEIN LIGASE MARCH5"/>
    <property type="match status" value="1"/>
</dbReference>
<sequence>MSDNRRQHAISSDSWQNDLDSKLNSYSTQEPRRCWICFGEDQDSEGCWVKPCPCSLVCHEQCLLDWIAENQKGRTMKKVQCPQCGIPYYLFERQSVPLVCLEFLQAIIRSTAPYVTILGLGCSILIAASTYGAYTVLTLFGAKEGERWLGHTHSWTWRTFLGLPAIPFVLIASRSRLADGIMPIAALLLLRSNATLSVSWPPSPALVIGSLPWIRLVYFSIYHLIRRRLAQQLQLPSPVRRRVRFALIYGRHGSSTNQDSTLSSSQTRPEESRLSGRDSQDLDILYGRSDRDLNVTVMSALLWPTISSLVGK</sequence>
<dbReference type="Gene3D" id="3.30.40.10">
    <property type="entry name" value="Zinc/RING finger domain, C3HC4 (zinc finger)"/>
    <property type="match status" value="1"/>
</dbReference>
<dbReference type="InterPro" id="IPR011016">
    <property type="entry name" value="Znf_RING-CH"/>
</dbReference>
<evidence type="ECO:0000256" key="8">
    <source>
        <dbReference type="SAM" id="MobiDB-lite"/>
    </source>
</evidence>
<reference evidence="11 12" key="1">
    <citation type="submission" date="2016-07" db="EMBL/GenBank/DDBJ databases">
        <title>Pervasive Adenine N6-methylation of Active Genes in Fungi.</title>
        <authorList>
            <consortium name="DOE Joint Genome Institute"/>
            <person name="Mondo S.J."/>
            <person name="Dannebaum R.O."/>
            <person name="Kuo R.C."/>
            <person name="Labutti K."/>
            <person name="Haridas S."/>
            <person name="Kuo A."/>
            <person name="Salamov A."/>
            <person name="Ahrendt S.R."/>
            <person name="Lipzen A."/>
            <person name="Sullivan W."/>
            <person name="Andreopoulos W.B."/>
            <person name="Clum A."/>
            <person name="Lindquist E."/>
            <person name="Daum C."/>
            <person name="Ramamoorthy G.K."/>
            <person name="Gryganskyi A."/>
            <person name="Culley D."/>
            <person name="Magnuson J.K."/>
            <person name="James T.Y."/>
            <person name="O'Malley M.A."/>
            <person name="Stajich J.E."/>
            <person name="Spatafora J.W."/>
            <person name="Visel A."/>
            <person name="Grigoriev I.V."/>
        </authorList>
    </citation>
    <scope>NUCLEOTIDE SEQUENCE [LARGE SCALE GENOMIC DNA]</scope>
    <source>
        <strain evidence="11 12">NRRL 3301</strain>
    </source>
</reference>
<keyword evidence="7 9" id="KW-0472">Membrane</keyword>
<keyword evidence="12" id="KW-1185">Reference proteome</keyword>